<dbReference type="PANTHER" id="PTHR42847">
    <property type="entry name" value="ALKANESULFONATE MONOOXYGENASE"/>
    <property type="match status" value="1"/>
</dbReference>
<reference evidence="7" key="1">
    <citation type="journal article" date="2019" name="Int. J. Syst. Evol. Microbiol.">
        <title>The Global Catalogue of Microorganisms (GCM) 10K type strain sequencing project: providing services to taxonomists for standard genome sequencing and annotation.</title>
        <authorList>
            <consortium name="The Broad Institute Genomics Platform"/>
            <consortium name="The Broad Institute Genome Sequencing Center for Infectious Disease"/>
            <person name="Wu L."/>
            <person name="Ma J."/>
        </authorList>
    </citation>
    <scope>NUCLEOTIDE SEQUENCE [LARGE SCALE GENOMIC DNA]</scope>
    <source>
        <strain evidence="7">NBRC 103632</strain>
    </source>
</reference>
<dbReference type="Gene3D" id="3.20.20.30">
    <property type="entry name" value="Luciferase-like domain"/>
    <property type="match status" value="1"/>
</dbReference>
<keyword evidence="3 6" id="KW-0560">Oxidoreductase</keyword>
<evidence type="ECO:0000256" key="4">
    <source>
        <dbReference type="ARBA" id="ARBA00023033"/>
    </source>
</evidence>
<evidence type="ECO:0000256" key="3">
    <source>
        <dbReference type="ARBA" id="ARBA00023002"/>
    </source>
</evidence>
<name>A0ABV9F497_9SPHN</name>
<dbReference type="NCBIfam" id="TIGR03619">
    <property type="entry name" value="F420_Rv2161c"/>
    <property type="match status" value="1"/>
</dbReference>
<dbReference type="InterPro" id="IPR036661">
    <property type="entry name" value="Luciferase-like_sf"/>
</dbReference>
<keyword evidence="7" id="KW-1185">Reference proteome</keyword>
<dbReference type="InterPro" id="IPR011251">
    <property type="entry name" value="Luciferase-like_dom"/>
</dbReference>
<dbReference type="Proteomes" id="UP001595957">
    <property type="component" value="Unassembled WGS sequence"/>
</dbReference>
<gene>
    <name evidence="6" type="ORF">ACFO3E_11045</name>
</gene>
<evidence type="ECO:0000313" key="6">
    <source>
        <dbReference type="EMBL" id="MFC4594719.1"/>
    </source>
</evidence>
<dbReference type="EMBL" id="JBHSFZ010000024">
    <property type="protein sequence ID" value="MFC4594719.1"/>
    <property type="molecule type" value="Genomic_DNA"/>
</dbReference>
<protein>
    <submittedName>
        <fullName evidence="6">TIGR03619 family F420-dependent LLM class oxidoreductase</fullName>
        <ecNumber evidence="6">1.-.-.-</ecNumber>
    </submittedName>
</protein>
<keyword evidence="2" id="KW-0288">FMN</keyword>
<dbReference type="InterPro" id="IPR019921">
    <property type="entry name" value="Lucif-like_OxRdtase_Rv2161c"/>
</dbReference>
<evidence type="ECO:0000256" key="1">
    <source>
        <dbReference type="ARBA" id="ARBA00022630"/>
    </source>
</evidence>
<feature type="domain" description="Luciferase-like" evidence="5">
    <location>
        <begin position="1"/>
        <end position="232"/>
    </location>
</feature>
<keyword evidence="4" id="KW-0503">Monooxygenase</keyword>
<dbReference type="PANTHER" id="PTHR42847:SF4">
    <property type="entry name" value="ALKANESULFONATE MONOOXYGENASE-RELATED"/>
    <property type="match status" value="1"/>
</dbReference>
<dbReference type="EC" id="1.-.-.-" evidence="6"/>
<organism evidence="6 7">
    <name type="scientific">Sphingobium tyrosinilyticum</name>
    <dbReference type="NCBI Taxonomy" id="2715436"/>
    <lineage>
        <taxon>Bacteria</taxon>
        <taxon>Pseudomonadati</taxon>
        <taxon>Pseudomonadota</taxon>
        <taxon>Alphaproteobacteria</taxon>
        <taxon>Sphingomonadales</taxon>
        <taxon>Sphingomonadaceae</taxon>
        <taxon>Sphingobium</taxon>
    </lineage>
</organism>
<sequence>MKFGLSCSTVLGHSPAARDVIRLVQEAEAVGFHSILVGDHVLRPLAFDTSSYPAGIFDAEMPWYDPFVLLAAVAGVTQTIRLGTGVSVVPYRPPVLQAQAIATLDFMSEGRFFYGAGVGWMREEYEALGVPFAARGQRTDEYLEIIKSLLSGKSDGFHGSCIDFPGGHIHPLPVQKPHPPIIIGGETQAALRRIAKYGDGFHINWKTLAQLERLLGDLAVHMADNGRVVSSLYKQLAATDIALVRAAKNDLADYAALGVDEIIFSPKHDSPADGIEAVKRFADEFF</sequence>
<keyword evidence="1" id="KW-0285">Flavoprotein</keyword>
<evidence type="ECO:0000256" key="2">
    <source>
        <dbReference type="ARBA" id="ARBA00022643"/>
    </source>
</evidence>
<dbReference type="RefSeq" id="WP_380804728.1">
    <property type="nucleotide sequence ID" value="NZ_JBHSFZ010000024.1"/>
</dbReference>
<proteinExistence type="predicted"/>
<dbReference type="Pfam" id="PF00296">
    <property type="entry name" value="Bac_luciferase"/>
    <property type="match status" value="1"/>
</dbReference>
<dbReference type="SUPFAM" id="SSF51679">
    <property type="entry name" value="Bacterial luciferase-like"/>
    <property type="match status" value="1"/>
</dbReference>
<evidence type="ECO:0000313" key="7">
    <source>
        <dbReference type="Proteomes" id="UP001595957"/>
    </source>
</evidence>
<comment type="caution">
    <text evidence="6">The sequence shown here is derived from an EMBL/GenBank/DDBJ whole genome shotgun (WGS) entry which is preliminary data.</text>
</comment>
<dbReference type="GO" id="GO:0016491">
    <property type="term" value="F:oxidoreductase activity"/>
    <property type="evidence" value="ECO:0007669"/>
    <property type="project" value="UniProtKB-KW"/>
</dbReference>
<accession>A0ABV9F497</accession>
<evidence type="ECO:0000259" key="5">
    <source>
        <dbReference type="Pfam" id="PF00296"/>
    </source>
</evidence>
<dbReference type="InterPro" id="IPR050172">
    <property type="entry name" value="SsuD_RutA_monooxygenase"/>
</dbReference>